<dbReference type="EMBL" id="AXCR01000004">
    <property type="protein sequence ID" value="KJR88755.1"/>
    <property type="molecule type" value="Genomic_DNA"/>
</dbReference>
<proteinExistence type="predicted"/>
<dbReference type="RefSeq" id="XP_016591431.1">
    <property type="nucleotide sequence ID" value="XM_016734484.1"/>
</dbReference>
<feature type="compositionally biased region" description="Low complexity" evidence="1">
    <location>
        <begin position="177"/>
        <end position="190"/>
    </location>
</feature>
<dbReference type="AlphaFoldDB" id="A0A0F2MIR7"/>
<comment type="caution">
    <text evidence="2">The sequence shown here is derived from an EMBL/GenBank/DDBJ whole genome shotgun (WGS) entry which is preliminary data.</text>
</comment>
<dbReference type="OrthoDB" id="10365216at2759"/>
<feature type="region of interest" description="Disordered" evidence="1">
    <location>
        <begin position="171"/>
        <end position="202"/>
    </location>
</feature>
<organism evidence="2 3">
    <name type="scientific">Sporothrix schenckii 1099-18</name>
    <dbReference type="NCBI Taxonomy" id="1397361"/>
    <lineage>
        <taxon>Eukaryota</taxon>
        <taxon>Fungi</taxon>
        <taxon>Dikarya</taxon>
        <taxon>Ascomycota</taxon>
        <taxon>Pezizomycotina</taxon>
        <taxon>Sordariomycetes</taxon>
        <taxon>Sordariomycetidae</taxon>
        <taxon>Ophiostomatales</taxon>
        <taxon>Ophiostomataceae</taxon>
        <taxon>Sporothrix</taxon>
    </lineage>
</organism>
<name>A0A0F2MIR7_SPOSC</name>
<reference evidence="2 3" key="2">
    <citation type="journal article" date="2015" name="Eukaryot. Cell">
        <title>Asexual propagation of a virulent clone complex in a human and feline outbreak of sporotrichosis.</title>
        <authorList>
            <person name="Teixeira Mde M."/>
            <person name="Rodrigues A.M."/>
            <person name="Tsui C.K."/>
            <person name="de Almeida L.G."/>
            <person name="Van Diepeningen A.D."/>
            <person name="van den Ende B.G."/>
            <person name="Fernandes G.F."/>
            <person name="Kano R."/>
            <person name="Hamelin R.C."/>
            <person name="Lopes-Bezerra L.M."/>
            <person name="Vasconcelos A.T."/>
            <person name="de Hoog S."/>
            <person name="de Camargo Z.P."/>
            <person name="Felipe M.S."/>
        </authorList>
    </citation>
    <scope>NUCLEOTIDE SEQUENCE [LARGE SCALE GENOMIC DNA]</scope>
    <source>
        <strain evidence="2 3">1099-18</strain>
    </source>
</reference>
<dbReference type="Proteomes" id="UP000033710">
    <property type="component" value="Unassembled WGS sequence"/>
</dbReference>
<dbReference type="KEGG" id="ssck:SPSK_07829"/>
<dbReference type="GeneID" id="27669761"/>
<dbReference type="VEuPathDB" id="FungiDB:SPSK_07829"/>
<reference evidence="2 3" key="1">
    <citation type="journal article" date="2014" name="BMC Genomics">
        <title>Comparative genomics of the major fungal agents of human and animal Sporotrichosis: Sporothrix schenckii and Sporothrix brasiliensis.</title>
        <authorList>
            <person name="Teixeira M.M."/>
            <person name="de Almeida L.G."/>
            <person name="Kubitschek-Barreira P."/>
            <person name="Alves F.L."/>
            <person name="Kioshima E.S."/>
            <person name="Abadio A.K."/>
            <person name="Fernandes L."/>
            <person name="Derengowski L.S."/>
            <person name="Ferreira K.S."/>
            <person name="Souza R.C."/>
            <person name="Ruiz J.C."/>
            <person name="de Andrade N.C."/>
            <person name="Paes H.C."/>
            <person name="Nicola A.M."/>
            <person name="Albuquerque P."/>
            <person name="Gerber A.L."/>
            <person name="Martins V.P."/>
            <person name="Peconick L.D."/>
            <person name="Neto A.V."/>
            <person name="Chaucanez C.B."/>
            <person name="Silva P.A."/>
            <person name="Cunha O.L."/>
            <person name="de Oliveira F.F."/>
            <person name="dos Santos T.C."/>
            <person name="Barros A.L."/>
            <person name="Soares M.A."/>
            <person name="de Oliveira L.M."/>
            <person name="Marini M.M."/>
            <person name="Villalobos-Duno H."/>
            <person name="Cunha M.M."/>
            <person name="de Hoog S."/>
            <person name="da Silveira J.F."/>
            <person name="Henrissat B."/>
            <person name="Nino-Vega G.A."/>
            <person name="Cisalpino P.S."/>
            <person name="Mora-Montes H.M."/>
            <person name="Almeida S.R."/>
            <person name="Stajich J.E."/>
            <person name="Lopes-Bezerra L.M."/>
            <person name="Vasconcelos A.T."/>
            <person name="Felipe M.S."/>
        </authorList>
    </citation>
    <scope>NUCLEOTIDE SEQUENCE [LARGE SCALE GENOMIC DNA]</scope>
    <source>
        <strain evidence="2 3">1099-18</strain>
    </source>
</reference>
<accession>A0A0F2MIR7</accession>
<protein>
    <submittedName>
        <fullName evidence="2">Uncharacterized protein</fullName>
    </submittedName>
</protein>
<evidence type="ECO:0000256" key="1">
    <source>
        <dbReference type="SAM" id="MobiDB-lite"/>
    </source>
</evidence>
<feature type="region of interest" description="Disordered" evidence="1">
    <location>
        <begin position="1"/>
        <end position="24"/>
    </location>
</feature>
<gene>
    <name evidence="2" type="ORF">SPSK_07829</name>
</gene>
<evidence type="ECO:0000313" key="3">
    <source>
        <dbReference type="Proteomes" id="UP000033710"/>
    </source>
</evidence>
<evidence type="ECO:0000313" key="2">
    <source>
        <dbReference type="EMBL" id="KJR88755.1"/>
    </source>
</evidence>
<sequence>MSSIDCPLTQSPSDSPWSPTPSIMRAVSFPPMDSPGVLPNIPTPRSMSMTDAQWLTAVRAQARKLYLHGTVRKIPCVKPRVIRVPLEVDSDDSDDDDGADGAFTCRFDVQSDTTTLVGTPCEEKSSLCFDARDDTDAVAKLSEAETAASATRVKGLLQTLSLKLSTLTIKVPNEDGSLSPSSSNCSTTETNEAEEPHRPVDWSDPQQLEAFLARCVEGWEMQAQYIAQQARMQRAMRRMHKRMAALEDRNALLVWYANHLKGGAASETPPSPAAILQDAEATVLKAAATTMASAVNSLVTTA</sequence>
<feature type="compositionally biased region" description="Low complexity" evidence="1">
    <location>
        <begin position="11"/>
        <end position="22"/>
    </location>
</feature>